<keyword evidence="4" id="KW-0812">Transmembrane</keyword>
<dbReference type="InterPro" id="IPR051310">
    <property type="entry name" value="MCP_chemotaxis"/>
</dbReference>
<dbReference type="GO" id="GO:0007165">
    <property type="term" value="P:signal transduction"/>
    <property type="evidence" value="ECO:0007669"/>
    <property type="project" value="UniProtKB-KW"/>
</dbReference>
<evidence type="ECO:0000256" key="4">
    <source>
        <dbReference type="SAM" id="Phobius"/>
    </source>
</evidence>
<keyword evidence="4" id="KW-1133">Transmembrane helix</keyword>
<evidence type="ECO:0000313" key="7">
    <source>
        <dbReference type="EMBL" id="RII36473.1"/>
    </source>
</evidence>
<dbReference type="Gene3D" id="1.10.287.950">
    <property type="entry name" value="Methyl-accepting chemotaxis protein"/>
    <property type="match status" value="1"/>
</dbReference>
<dbReference type="PANTHER" id="PTHR43531:SF11">
    <property type="entry name" value="METHYL-ACCEPTING CHEMOTAXIS PROTEIN 3"/>
    <property type="match status" value="1"/>
</dbReference>
<keyword evidence="4" id="KW-0472">Membrane</keyword>
<comment type="similarity">
    <text evidence="2">Belongs to the methyl-accepting chemotaxis (MCP) protein family.</text>
</comment>
<dbReference type="SMART" id="SM00283">
    <property type="entry name" value="MA"/>
    <property type="match status" value="1"/>
</dbReference>
<dbReference type="EMBL" id="QXDJ01000001">
    <property type="protein sequence ID" value="RII36473.1"/>
    <property type="molecule type" value="Genomic_DNA"/>
</dbReference>
<dbReference type="GO" id="GO:0006935">
    <property type="term" value="P:chemotaxis"/>
    <property type="evidence" value="ECO:0007669"/>
    <property type="project" value="UniProtKB-KW"/>
</dbReference>
<feature type="domain" description="HAMP" evidence="6">
    <location>
        <begin position="244"/>
        <end position="296"/>
    </location>
</feature>
<gene>
    <name evidence="7" type="ORF">D2A34_03550</name>
</gene>
<comment type="caution">
    <text evidence="7">The sequence shown here is derived from an EMBL/GenBank/DDBJ whole genome shotgun (WGS) entry which is preliminary data.</text>
</comment>
<dbReference type="InterPro" id="IPR004090">
    <property type="entry name" value="Chemotax_Me-accpt_rcpt"/>
</dbReference>
<keyword evidence="1" id="KW-0145">Chemotaxis</keyword>
<evidence type="ECO:0000259" key="5">
    <source>
        <dbReference type="PROSITE" id="PS50111"/>
    </source>
</evidence>
<dbReference type="PRINTS" id="PR00260">
    <property type="entry name" value="CHEMTRNSDUCR"/>
</dbReference>
<organism evidence="7 8">
    <name type="scientific">Clostridium chromiireducens</name>
    <dbReference type="NCBI Taxonomy" id="225345"/>
    <lineage>
        <taxon>Bacteria</taxon>
        <taxon>Bacillati</taxon>
        <taxon>Bacillota</taxon>
        <taxon>Clostridia</taxon>
        <taxon>Eubacteriales</taxon>
        <taxon>Clostridiaceae</taxon>
        <taxon>Clostridium</taxon>
    </lineage>
</organism>
<dbReference type="InterPro" id="IPR024478">
    <property type="entry name" value="HlyB_4HB_MCP"/>
</dbReference>
<dbReference type="Gene3D" id="6.10.340.10">
    <property type="match status" value="1"/>
</dbReference>
<dbReference type="Proteomes" id="UP000265930">
    <property type="component" value="Unassembled WGS sequence"/>
</dbReference>
<dbReference type="PROSITE" id="PS50885">
    <property type="entry name" value="HAMP"/>
    <property type="match status" value="1"/>
</dbReference>
<dbReference type="AlphaFoldDB" id="A0A399ITV8"/>
<protein>
    <submittedName>
        <fullName evidence="7">Methyl-accepting chemotaxis protein</fullName>
    </submittedName>
</protein>
<feature type="transmembrane region" description="Helical" evidence="4">
    <location>
        <begin position="218"/>
        <end position="239"/>
    </location>
</feature>
<feature type="domain" description="Methyl-accepting transducer" evidence="5">
    <location>
        <begin position="346"/>
        <end position="575"/>
    </location>
</feature>
<feature type="transmembrane region" description="Helical" evidence="4">
    <location>
        <begin position="44"/>
        <end position="66"/>
    </location>
</feature>
<dbReference type="GO" id="GO:0004888">
    <property type="term" value="F:transmembrane signaling receptor activity"/>
    <property type="evidence" value="ECO:0007669"/>
    <property type="project" value="InterPro"/>
</dbReference>
<dbReference type="Pfam" id="PF00015">
    <property type="entry name" value="MCPsignal"/>
    <property type="match status" value="1"/>
</dbReference>
<dbReference type="InterPro" id="IPR004089">
    <property type="entry name" value="MCPsignal_dom"/>
</dbReference>
<evidence type="ECO:0000259" key="6">
    <source>
        <dbReference type="PROSITE" id="PS50885"/>
    </source>
</evidence>
<dbReference type="GO" id="GO:0005886">
    <property type="term" value="C:plasma membrane"/>
    <property type="evidence" value="ECO:0007669"/>
    <property type="project" value="TreeGrafter"/>
</dbReference>
<dbReference type="Pfam" id="PF00672">
    <property type="entry name" value="HAMP"/>
    <property type="match status" value="1"/>
</dbReference>
<dbReference type="SMART" id="SM00304">
    <property type="entry name" value="HAMP"/>
    <property type="match status" value="2"/>
</dbReference>
<dbReference type="SUPFAM" id="SSF58104">
    <property type="entry name" value="Methyl-accepting chemotaxis protein (MCP) signaling domain"/>
    <property type="match status" value="1"/>
</dbReference>
<dbReference type="Pfam" id="PF12729">
    <property type="entry name" value="4HB_MCP_1"/>
    <property type="match status" value="1"/>
</dbReference>
<dbReference type="PROSITE" id="PS50111">
    <property type="entry name" value="CHEMOTAXIS_TRANSDUC_2"/>
    <property type="match status" value="1"/>
</dbReference>
<dbReference type="RefSeq" id="WP_119365736.1">
    <property type="nucleotide sequence ID" value="NZ_QXDJ01000001.1"/>
</dbReference>
<name>A0A399ITV8_9CLOT</name>
<dbReference type="InterPro" id="IPR003660">
    <property type="entry name" value="HAMP_dom"/>
</dbReference>
<evidence type="ECO:0000313" key="8">
    <source>
        <dbReference type="Proteomes" id="UP000265930"/>
    </source>
</evidence>
<evidence type="ECO:0000256" key="3">
    <source>
        <dbReference type="PROSITE-ProRule" id="PRU00284"/>
    </source>
</evidence>
<proteinExistence type="inferred from homology"/>
<accession>A0A399ITV8</accession>
<evidence type="ECO:0000256" key="2">
    <source>
        <dbReference type="ARBA" id="ARBA00029447"/>
    </source>
</evidence>
<dbReference type="CDD" id="cd06225">
    <property type="entry name" value="HAMP"/>
    <property type="match status" value="1"/>
</dbReference>
<reference evidence="7 8" key="1">
    <citation type="submission" date="2018-08" db="EMBL/GenBank/DDBJ databases">
        <title>Genome of Clostridium chromiireducens C1, DSM12136.</title>
        <authorList>
            <person name="Xing M."/>
            <person name="Wei Y."/>
            <person name="Ang E.L."/>
            <person name="Zhao H."/>
            <person name="Zhang Y."/>
        </authorList>
    </citation>
    <scope>NUCLEOTIDE SEQUENCE [LARGE SCALE GENOMIC DNA]</scope>
    <source>
        <strain evidence="7 8">C1</strain>
    </source>
</reference>
<evidence type="ECO:0000256" key="1">
    <source>
        <dbReference type="ARBA" id="ARBA00022500"/>
    </source>
</evidence>
<sequence>MIVKSTKLQERKVNLSKFKRIKINSFKLKFIKEQFENLPIRKKLFYSFMLISFIGIFSGLIGLTFIQKTTSDYNSALINYGFSQGDIGKLGIEIEKSNSLVRDTLFLTDANEQKDAKNSLNKSLDEIEGLLNTVTKSITSNEEKEILNRIKINLAAYKQIRTTVVVKGLANDKESGLKIFKSDGTVLMNKISSDISLLLQTKIDTCNLLSTKLNILKFVSITIVIASMIGSLILGIFLAKNITKSISNPIDHMKNVASEMANGNLEVSIDISSNDEIGALASSFSQMITTLKNYINEISTVLGSISNGNFNIHIVEDYKGNFVQIKSSLDNIVHSLSNVFLEIKDATTQVNNGASQVASTSQIISEGATDQANSIEELSTSIEKFHEQLQLTVTNADNTNLITMNLVKDIQNSNTKMNEMLSAMNYIEKSSKDINNIIKAITDIATETNLLALNAAIEAARAGEAGKGFSVVADEVRKLSFQSSDAAKQTSLLINDSINAVNQGKTLANNTAQTLLELVTSVNNVSGIISNITAVSKDQADSISQIHHGILKISDVVQSNSAIAEESAASSQELTAQAETLNIMIDQFKLKS</sequence>
<keyword evidence="3" id="KW-0807">Transducer</keyword>
<dbReference type="PANTHER" id="PTHR43531">
    <property type="entry name" value="PROTEIN ICFG"/>
    <property type="match status" value="1"/>
</dbReference>